<protein>
    <submittedName>
        <fullName evidence="1">Uncharacterized protein</fullName>
    </submittedName>
</protein>
<dbReference type="EMBL" id="BPLR01009095">
    <property type="protein sequence ID" value="GIY29599.1"/>
    <property type="molecule type" value="Genomic_DNA"/>
</dbReference>
<evidence type="ECO:0000313" key="1">
    <source>
        <dbReference type="EMBL" id="GIY29599.1"/>
    </source>
</evidence>
<keyword evidence="2" id="KW-1185">Reference proteome</keyword>
<gene>
    <name evidence="1" type="ORF">CEXT_791101</name>
</gene>
<sequence>MLILSTYRPKPLLAKSVKSGNLNLTSEGKKQVLVYMLDIENKLIDEQGVFLLDSRRKVQAMKKDILVDAVYQVSCNVFWINLLHQVHDISVLHLATWTILSTEIFSGLLAACTKISSLQTRRAKSKSQQKVKQNAPYMYVGNSHVKFVDCFPFFL</sequence>
<proteinExistence type="predicted"/>
<name>A0AAV4S6H1_CAEEX</name>
<evidence type="ECO:0000313" key="2">
    <source>
        <dbReference type="Proteomes" id="UP001054945"/>
    </source>
</evidence>
<dbReference type="Proteomes" id="UP001054945">
    <property type="component" value="Unassembled WGS sequence"/>
</dbReference>
<comment type="caution">
    <text evidence="1">The sequence shown here is derived from an EMBL/GenBank/DDBJ whole genome shotgun (WGS) entry which is preliminary data.</text>
</comment>
<dbReference type="AlphaFoldDB" id="A0AAV4S6H1"/>
<reference evidence="1 2" key="1">
    <citation type="submission" date="2021-06" db="EMBL/GenBank/DDBJ databases">
        <title>Caerostris extrusa draft genome.</title>
        <authorList>
            <person name="Kono N."/>
            <person name="Arakawa K."/>
        </authorList>
    </citation>
    <scope>NUCLEOTIDE SEQUENCE [LARGE SCALE GENOMIC DNA]</scope>
</reference>
<accession>A0AAV4S6H1</accession>
<organism evidence="1 2">
    <name type="scientific">Caerostris extrusa</name>
    <name type="common">Bark spider</name>
    <name type="synonym">Caerostris bankana</name>
    <dbReference type="NCBI Taxonomy" id="172846"/>
    <lineage>
        <taxon>Eukaryota</taxon>
        <taxon>Metazoa</taxon>
        <taxon>Ecdysozoa</taxon>
        <taxon>Arthropoda</taxon>
        <taxon>Chelicerata</taxon>
        <taxon>Arachnida</taxon>
        <taxon>Araneae</taxon>
        <taxon>Araneomorphae</taxon>
        <taxon>Entelegynae</taxon>
        <taxon>Araneoidea</taxon>
        <taxon>Araneidae</taxon>
        <taxon>Caerostris</taxon>
    </lineage>
</organism>